<dbReference type="InterPro" id="IPR007861">
    <property type="entry name" value="DNA_mismatch_repair_MutS_clamp"/>
</dbReference>
<dbReference type="Pfam" id="PF00488">
    <property type="entry name" value="MutS_V"/>
    <property type="match status" value="1"/>
</dbReference>
<gene>
    <name evidence="9" type="primary">mutS</name>
    <name evidence="12" type="ORF">C7381_10660</name>
</gene>
<dbReference type="Pfam" id="PF05190">
    <property type="entry name" value="MutS_IV"/>
    <property type="match status" value="1"/>
</dbReference>
<dbReference type="InterPro" id="IPR016151">
    <property type="entry name" value="DNA_mismatch_repair_MutS_N"/>
</dbReference>
<dbReference type="PIRSF" id="PIRSF037677">
    <property type="entry name" value="DNA_mis_repair_Msh6"/>
    <property type="match status" value="1"/>
</dbReference>
<evidence type="ECO:0000313" key="12">
    <source>
        <dbReference type="EMBL" id="PVY94187.1"/>
    </source>
</evidence>
<dbReference type="Gene3D" id="3.30.420.110">
    <property type="entry name" value="MutS, connector domain"/>
    <property type="match status" value="1"/>
</dbReference>
<dbReference type="FunFam" id="3.40.50.300:FF:000870">
    <property type="entry name" value="MutS protein homolog 4"/>
    <property type="match status" value="1"/>
</dbReference>
<evidence type="ECO:0000256" key="1">
    <source>
        <dbReference type="ARBA" id="ARBA00006271"/>
    </source>
</evidence>
<dbReference type="InterPro" id="IPR005748">
    <property type="entry name" value="DNA_mismatch_repair_MutS"/>
</dbReference>
<dbReference type="Gene3D" id="1.10.1420.10">
    <property type="match status" value="2"/>
</dbReference>
<dbReference type="GO" id="GO:0030983">
    <property type="term" value="F:mismatched DNA binding"/>
    <property type="evidence" value="ECO:0007669"/>
    <property type="project" value="InterPro"/>
</dbReference>
<proteinExistence type="inferred from homology"/>
<keyword evidence="4 9" id="KW-0227">DNA damage</keyword>
<dbReference type="SUPFAM" id="SSF52540">
    <property type="entry name" value="P-loop containing nucleoside triphosphate hydrolases"/>
    <property type="match status" value="1"/>
</dbReference>
<dbReference type="SUPFAM" id="SSF48334">
    <property type="entry name" value="DNA repair protein MutS, domain III"/>
    <property type="match status" value="1"/>
</dbReference>
<dbReference type="PROSITE" id="PS00486">
    <property type="entry name" value="DNA_MISMATCH_REPAIR_2"/>
    <property type="match status" value="1"/>
</dbReference>
<keyword evidence="5 9" id="KW-0067">ATP-binding</keyword>
<dbReference type="NCBIfam" id="TIGR01070">
    <property type="entry name" value="mutS1"/>
    <property type="match status" value="1"/>
</dbReference>
<dbReference type="PANTHER" id="PTHR11361:SF34">
    <property type="entry name" value="DNA MISMATCH REPAIR PROTEIN MSH1, MITOCHONDRIAL"/>
    <property type="match status" value="1"/>
</dbReference>
<evidence type="ECO:0000256" key="8">
    <source>
        <dbReference type="ARBA" id="ARBA00024647"/>
    </source>
</evidence>
<evidence type="ECO:0000256" key="3">
    <source>
        <dbReference type="ARBA" id="ARBA00022741"/>
    </source>
</evidence>
<name>A0A2U1E2L0_9FIRM</name>
<evidence type="ECO:0000313" key="13">
    <source>
        <dbReference type="Proteomes" id="UP000245793"/>
    </source>
</evidence>
<dbReference type="InterPro" id="IPR036678">
    <property type="entry name" value="MutS_con_dom_sf"/>
</dbReference>
<comment type="similarity">
    <text evidence="1 9 10">Belongs to the DNA mismatch repair MutS family.</text>
</comment>
<evidence type="ECO:0000256" key="9">
    <source>
        <dbReference type="HAMAP-Rule" id="MF_00096"/>
    </source>
</evidence>
<dbReference type="SMART" id="SM00533">
    <property type="entry name" value="MUTSd"/>
    <property type="match status" value="1"/>
</dbReference>
<dbReference type="GO" id="GO:0006298">
    <property type="term" value="P:mismatch repair"/>
    <property type="evidence" value="ECO:0007669"/>
    <property type="project" value="UniProtKB-UniRule"/>
</dbReference>
<evidence type="ECO:0000256" key="5">
    <source>
        <dbReference type="ARBA" id="ARBA00022840"/>
    </source>
</evidence>
<dbReference type="InterPro" id="IPR007695">
    <property type="entry name" value="DNA_mismatch_repair_MutS-lik_N"/>
</dbReference>
<dbReference type="AlphaFoldDB" id="A0A2U1E2L0"/>
<dbReference type="InterPro" id="IPR045076">
    <property type="entry name" value="MutS"/>
</dbReference>
<dbReference type="InterPro" id="IPR017261">
    <property type="entry name" value="DNA_mismatch_repair_MutS/MSH"/>
</dbReference>
<dbReference type="InterPro" id="IPR036187">
    <property type="entry name" value="DNA_mismatch_repair_MutS_sf"/>
</dbReference>
<evidence type="ECO:0000256" key="7">
    <source>
        <dbReference type="ARBA" id="ARBA00023204"/>
    </source>
</evidence>
<comment type="function">
    <text evidence="8 9">This protein is involved in the repair of mismatches in DNA. It is possible that it carries out the mismatch recognition step. This protein has a weak ATPase activity.</text>
</comment>
<dbReference type="HAMAP" id="MF_00096">
    <property type="entry name" value="MutS"/>
    <property type="match status" value="1"/>
</dbReference>
<sequence>MSLFESIDKEKLTPMMRQYASIKDQALDSILMYRIGDFYEMFFDDAIEASRVLGLALTGRDCGLEERAPMCGVPHHASLTYVKKLIENNYKVAICEQLEEPGQGKALVERGIIKIYTPGTIIDTEYLSDDDNNFLASIYVDENISIAYADISTGELYVSNDFVFDSFKSIYDEVMRIHPKEIIVNDVKLYSKFKELGYYTVLKNEVPNFEEIKEKISEFTGIDINAQKNIVNLRFSILNLFKYLFENKNINLKHIDSIISYDISKYLELDESAIRNLELSKNITDNTKKGSLLSILDKTITSKGARRLKAIIERPLKDIREISYRQNVVEVFYNNPIEAETIKNLLSKTFDIERIASKISEKSASPQDLLNLKETLRIIPLIKDEISALGSDAMKRLSDLDEHKEIYKKLQDAIADEPSMSINDGYVIRHGYNSELDEIRDDKTEITDKLINYENELRAKTDIKTLRIKYNKLAGYYIEVSKGQADKVSDEFERTQTLKNAERYKTKKLREIEYNVLNSSSIALALEKNIYFEMLDSFMEFIPSLKKLAFDLAEIDVYIALSTVARENRYIRPKFNTESRIELVNARHPVIEMMNGLEEFIPNDVNLNSLDRVAIITGPNMSGKSTYMRMVAIIQIMAQIGSFIPADSGDLSVVDKIFTRIGASDSLYSGKSTFMVEMSEVSYILKNATKNSLIILDEVGRGTSTFDGMAIAKAVVLYITDRVKAFTLFSTHYQELSNLESLSNIIFNLTLTIKEEGNDIMFLRKVKPGITSKSYGIHVAKLAGLPDEVISKARKFQKDAEINYRNGRQVDFLNNSYEEEPVGVDNQLRDYILSLDINSMTPIDAMMEINNIIKKAKE</sequence>
<dbReference type="Pfam" id="PF01624">
    <property type="entry name" value="MutS_I"/>
    <property type="match status" value="1"/>
</dbReference>
<organism evidence="12 13">
    <name type="scientific">Ezakiella coagulans</name>
    <dbReference type="NCBI Taxonomy" id="46507"/>
    <lineage>
        <taxon>Bacteria</taxon>
        <taxon>Bacillati</taxon>
        <taxon>Bacillota</taxon>
        <taxon>Tissierellia</taxon>
        <taxon>Ezakiella</taxon>
    </lineage>
</organism>
<keyword evidence="7 9" id="KW-0234">DNA repair</keyword>
<evidence type="ECO:0000256" key="4">
    <source>
        <dbReference type="ARBA" id="ARBA00022763"/>
    </source>
</evidence>
<dbReference type="Gene3D" id="3.40.1170.10">
    <property type="entry name" value="DNA repair protein MutS, domain I"/>
    <property type="match status" value="1"/>
</dbReference>
<dbReference type="GO" id="GO:0005829">
    <property type="term" value="C:cytosol"/>
    <property type="evidence" value="ECO:0007669"/>
    <property type="project" value="TreeGrafter"/>
</dbReference>
<feature type="binding site" evidence="9">
    <location>
        <begin position="618"/>
        <end position="625"/>
    </location>
    <ligand>
        <name>ATP</name>
        <dbReference type="ChEBI" id="CHEBI:30616"/>
    </ligand>
</feature>
<dbReference type="Gene3D" id="3.40.50.300">
    <property type="entry name" value="P-loop containing nucleotide triphosphate hydrolases"/>
    <property type="match status" value="1"/>
</dbReference>
<dbReference type="NCBIfam" id="NF003810">
    <property type="entry name" value="PRK05399.1"/>
    <property type="match status" value="1"/>
</dbReference>
<feature type="domain" description="DNA mismatch repair proteins mutS family" evidence="11">
    <location>
        <begin position="692"/>
        <end position="708"/>
    </location>
</feature>
<dbReference type="SUPFAM" id="SSF53150">
    <property type="entry name" value="DNA repair protein MutS, domain II"/>
    <property type="match status" value="1"/>
</dbReference>
<comment type="caution">
    <text evidence="12">The sequence shown here is derived from an EMBL/GenBank/DDBJ whole genome shotgun (WGS) entry which is preliminary data.</text>
</comment>
<evidence type="ECO:0000256" key="6">
    <source>
        <dbReference type="ARBA" id="ARBA00023125"/>
    </source>
</evidence>
<dbReference type="GO" id="GO:0003684">
    <property type="term" value="F:damaged DNA binding"/>
    <property type="evidence" value="ECO:0007669"/>
    <property type="project" value="UniProtKB-UniRule"/>
</dbReference>
<dbReference type="InterPro" id="IPR027417">
    <property type="entry name" value="P-loop_NTPase"/>
</dbReference>
<dbReference type="FunFam" id="3.40.1170.10:FF:000001">
    <property type="entry name" value="DNA mismatch repair protein MutS"/>
    <property type="match status" value="1"/>
</dbReference>
<dbReference type="SMART" id="SM00534">
    <property type="entry name" value="MUTSac"/>
    <property type="match status" value="1"/>
</dbReference>
<keyword evidence="13" id="KW-1185">Reference proteome</keyword>
<dbReference type="InterPro" id="IPR007860">
    <property type="entry name" value="DNA_mmatch_repair_MutS_con_dom"/>
</dbReference>
<evidence type="ECO:0000259" key="11">
    <source>
        <dbReference type="PROSITE" id="PS00486"/>
    </source>
</evidence>
<evidence type="ECO:0000256" key="2">
    <source>
        <dbReference type="ARBA" id="ARBA00021982"/>
    </source>
</evidence>
<dbReference type="GO" id="GO:0005524">
    <property type="term" value="F:ATP binding"/>
    <property type="evidence" value="ECO:0007669"/>
    <property type="project" value="UniProtKB-UniRule"/>
</dbReference>
<dbReference type="PANTHER" id="PTHR11361">
    <property type="entry name" value="DNA MISMATCH REPAIR PROTEIN MUTS FAMILY MEMBER"/>
    <property type="match status" value="1"/>
</dbReference>
<keyword evidence="3 9" id="KW-0547">Nucleotide-binding</keyword>
<dbReference type="InterPro" id="IPR007696">
    <property type="entry name" value="DNA_mismatch_repair_MutS_core"/>
</dbReference>
<dbReference type="Proteomes" id="UP000245793">
    <property type="component" value="Unassembled WGS sequence"/>
</dbReference>
<protein>
    <recommendedName>
        <fullName evidence="2 9">DNA mismatch repair protein MutS</fullName>
    </recommendedName>
</protein>
<reference evidence="12 13" key="1">
    <citation type="submission" date="2018-04" db="EMBL/GenBank/DDBJ databases">
        <title>Genomic Encyclopedia of Type Strains, Phase IV (KMG-IV): sequencing the most valuable type-strain genomes for metagenomic binning, comparative biology and taxonomic classification.</title>
        <authorList>
            <person name="Goeker M."/>
        </authorList>
    </citation>
    <scope>NUCLEOTIDE SEQUENCE [LARGE SCALE GENOMIC DNA]</scope>
    <source>
        <strain evidence="12 13">DSM 20705</strain>
    </source>
</reference>
<dbReference type="SUPFAM" id="SSF55271">
    <property type="entry name" value="DNA repair protein MutS, domain I"/>
    <property type="match status" value="1"/>
</dbReference>
<accession>A0A2U1E2L0</accession>
<dbReference type="Pfam" id="PF05192">
    <property type="entry name" value="MutS_III"/>
    <property type="match status" value="1"/>
</dbReference>
<keyword evidence="6 9" id="KW-0238">DNA-binding</keyword>
<dbReference type="RefSeq" id="WP_116480253.1">
    <property type="nucleotide sequence ID" value="NZ_QEKV01000006.1"/>
</dbReference>
<dbReference type="GO" id="GO:0140664">
    <property type="term" value="F:ATP-dependent DNA damage sensor activity"/>
    <property type="evidence" value="ECO:0007669"/>
    <property type="project" value="InterPro"/>
</dbReference>
<dbReference type="EMBL" id="QEKV01000006">
    <property type="protein sequence ID" value="PVY94187.1"/>
    <property type="molecule type" value="Genomic_DNA"/>
</dbReference>
<evidence type="ECO:0000256" key="10">
    <source>
        <dbReference type="RuleBase" id="RU003756"/>
    </source>
</evidence>
<dbReference type="Pfam" id="PF05188">
    <property type="entry name" value="MutS_II"/>
    <property type="match status" value="1"/>
</dbReference>
<dbReference type="InterPro" id="IPR000432">
    <property type="entry name" value="DNA_mismatch_repair_MutS_C"/>
</dbReference>